<keyword evidence="2" id="KW-1185">Reference proteome</keyword>
<organism evidence="1 2">
    <name type="scientific">Nonlabens mediterrranea</name>
    <dbReference type="NCBI Taxonomy" id="1419947"/>
    <lineage>
        <taxon>Bacteria</taxon>
        <taxon>Pseudomonadati</taxon>
        <taxon>Bacteroidota</taxon>
        <taxon>Flavobacteriia</taxon>
        <taxon>Flavobacteriales</taxon>
        <taxon>Flavobacteriaceae</taxon>
        <taxon>Nonlabens</taxon>
    </lineage>
</organism>
<dbReference type="Proteomes" id="UP001194729">
    <property type="component" value="Unassembled WGS sequence"/>
</dbReference>
<sequence length="106" mass="11661">TDRTSGTGGTFEEFSVTVCGRLQYVNDIDNNRNNLLTTAYGANSIIDQTLLRTQQTGTTNANMVYVLTRLPRQGTLELSSVALNLGDTFTQADLNNDRVVYNHNSV</sequence>
<evidence type="ECO:0000313" key="2">
    <source>
        <dbReference type="Proteomes" id="UP001194729"/>
    </source>
</evidence>
<dbReference type="EMBL" id="JADKYU010001326">
    <property type="protein sequence ID" value="MBF4986587.1"/>
    <property type="molecule type" value="Genomic_DNA"/>
</dbReference>
<proteinExistence type="predicted"/>
<name>A0ABS0AB33_9FLAO</name>
<feature type="non-terminal residue" evidence="1">
    <location>
        <position position="106"/>
    </location>
</feature>
<accession>A0ABS0AB33</accession>
<protein>
    <submittedName>
        <fullName evidence="1">Uncharacterized protein</fullName>
    </submittedName>
</protein>
<gene>
    <name evidence="1" type="ORF">FNJ87_20490</name>
</gene>
<dbReference type="Pfam" id="PF16184">
    <property type="entry name" value="Cadherin_3"/>
    <property type="match status" value="1"/>
</dbReference>
<evidence type="ECO:0000313" key="1">
    <source>
        <dbReference type="EMBL" id="MBF4986587.1"/>
    </source>
</evidence>
<comment type="caution">
    <text evidence="1">The sequence shown here is derived from an EMBL/GenBank/DDBJ whole genome shotgun (WGS) entry which is preliminary data.</text>
</comment>
<reference evidence="1 2" key="1">
    <citation type="submission" date="2020-11" db="EMBL/GenBank/DDBJ databases">
        <title>P. mediterranea TC4 genome.</title>
        <authorList>
            <person name="Molmeret M."/>
        </authorList>
    </citation>
    <scope>NUCLEOTIDE SEQUENCE [LARGE SCALE GENOMIC DNA]</scope>
    <source>
        <strain evidence="1 2">TC4</strain>
    </source>
</reference>
<feature type="non-terminal residue" evidence="1">
    <location>
        <position position="1"/>
    </location>
</feature>